<keyword evidence="1" id="KW-0472">Membrane</keyword>
<protein>
    <submittedName>
        <fullName evidence="2">Uncharacterized protein</fullName>
    </submittedName>
</protein>
<organism evidence="2">
    <name type="scientific">Anopheles coluzzii</name>
    <name type="common">African malaria mosquito</name>
    <dbReference type="NCBI Taxonomy" id="1518534"/>
    <lineage>
        <taxon>Eukaryota</taxon>
        <taxon>Metazoa</taxon>
        <taxon>Ecdysozoa</taxon>
        <taxon>Arthropoda</taxon>
        <taxon>Hexapoda</taxon>
        <taxon>Insecta</taxon>
        <taxon>Pterygota</taxon>
        <taxon>Neoptera</taxon>
        <taxon>Endopterygota</taxon>
        <taxon>Diptera</taxon>
        <taxon>Nematocera</taxon>
        <taxon>Culicoidea</taxon>
        <taxon>Culicidae</taxon>
        <taxon>Anophelinae</taxon>
        <taxon>Anopheles</taxon>
    </lineage>
</organism>
<dbReference type="Proteomes" id="UP000075882">
    <property type="component" value="Unassembled WGS sequence"/>
</dbReference>
<evidence type="ECO:0000256" key="1">
    <source>
        <dbReference type="SAM" id="Phobius"/>
    </source>
</evidence>
<sequence length="101" mass="11231">MSGAMFLPVLLRSIPDFDSRLPSRLHASICLVIRWRESFAIATERVLPRLQQQEVLGGVFVFFIIFALLAALSADGGCNIIYVSQQPLMCRAFVACKTKCP</sequence>
<dbReference type="EnsemblMetazoa" id="ACOM026261-RA">
    <property type="protein sequence ID" value="ACOM026261-PA.1"/>
    <property type="gene ID" value="ACOM026261"/>
</dbReference>
<keyword evidence="1" id="KW-1133">Transmembrane helix</keyword>
<reference evidence="2" key="1">
    <citation type="submission" date="2022-08" db="UniProtKB">
        <authorList>
            <consortium name="EnsemblMetazoa"/>
        </authorList>
    </citation>
    <scope>IDENTIFICATION</scope>
</reference>
<accession>A0A8W7P6V6</accession>
<name>A0A8W7P6V6_ANOCL</name>
<keyword evidence="1" id="KW-0812">Transmembrane</keyword>
<proteinExistence type="predicted"/>
<evidence type="ECO:0000313" key="2">
    <source>
        <dbReference type="EnsemblMetazoa" id="ACOM026261-PA.1"/>
    </source>
</evidence>
<dbReference type="AlphaFoldDB" id="A0A8W7P6V6"/>
<feature type="transmembrane region" description="Helical" evidence="1">
    <location>
        <begin position="55"/>
        <end position="74"/>
    </location>
</feature>